<feature type="compositionally biased region" description="Basic and acidic residues" evidence="1">
    <location>
        <begin position="806"/>
        <end position="815"/>
    </location>
</feature>
<feature type="compositionally biased region" description="Basic and acidic residues" evidence="1">
    <location>
        <begin position="765"/>
        <end position="777"/>
    </location>
</feature>
<dbReference type="OrthoDB" id="6490730at2759"/>
<dbReference type="AlphaFoldDB" id="A0A7M7J8Z4"/>
<dbReference type="GO" id="GO:0005874">
    <property type="term" value="C:microtubule"/>
    <property type="evidence" value="ECO:0007669"/>
    <property type="project" value="InterPro"/>
</dbReference>
<feature type="compositionally biased region" description="Basic and acidic residues" evidence="1">
    <location>
        <begin position="1"/>
        <end position="13"/>
    </location>
</feature>
<feature type="compositionally biased region" description="Polar residues" evidence="1">
    <location>
        <begin position="121"/>
        <end position="139"/>
    </location>
</feature>
<feature type="region of interest" description="Disordered" evidence="1">
    <location>
        <begin position="626"/>
        <end position="858"/>
    </location>
</feature>
<organism evidence="3 4">
    <name type="scientific">Varroa destructor</name>
    <name type="common">Honeybee mite</name>
    <dbReference type="NCBI Taxonomy" id="109461"/>
    <lineage>
        <taxon>Eukaryota</taxon>
        <taxon>Metazoa</taxon>
        <taxon>Ecdysozoa</taxon>
        <taxon>Arthropoda</taxon>
        <taxon>Chelicerata</taxon>
        <taxon>Arachnida</taxon>
        <taxon>Acari</taxon>
        <taxon>Parasitiformes</taxon>
        <taxon>Mesostigmata</taxon>
        <taxon>Gamasina</taxon>
        <taxon>Dermanyssoidea</taxon>
        <taxon>Varroidae</taxon>
        <taxon>Varroa</taxon>
    </lineage>
</organism>
<dbReference type="Pfam" id="PF15236">
    <property type="entry name" value="CCDC66"/>
    <property type="match status" value="1"/>
</dbReference>
<dbReference type="PANTHER" id="PTHR21616:SF2">
    <property type="entry name" value="CENTROSOME AND SPINDLE POLE-ASSOCIATED PROTEIN 1"/>
    <property type="match status" value="1"/>
</dbReference>
<feature type="region of interest" description="Disordered" evidence="1">
    <location>
        <begin position="368"/>
        <end position="395"/>
    </location>
</feature>
<keyword evidence="4" id="KW-1185">Reference proteome</keyword>
<feature type="compositionally biased region" description="Polar residues" evidence="1">
    <location>
        <begin position="778"/>
        <end position="792"/>
    </location>
</feature>
<dbReference type="GO" id="GO:0005813">
    <property type="term" value="C:centrosome"/>
    <property type="evidence" value="ECO:0007669"/>
    <property type="project" value="InterPro"/>
</dbReference>
<evidence type="ECO:0000313" key="4">
    <source>
        <dbReference type="Proteomes" id="UP000594260"/>
    </source>
</evidence>
<proteinExistence type="predicted"/>
<feature type="compositionally biased region" description="Basic and acidic residues" evidence="1">
    <location>
        <begin position="885"/>
        <end position="898"/>
    </location>
</feature>
<accession>A0A7M7J8Z4</accession>
<feature type="compositionally biased region" description="Basic and acidic residues" evidence="1">
    <location>
        <begin position="701"/>
        <end position="726"/>
    </location>
</feature>
<feature type="domain" description="CCDC66" evidence="2">
    <location>
        <begin position="278"/>
        <end position="374"/>
    </location>
</feature>
<dbReference type="Proteomes" id="UP000594260">
    <property type="component" value="Unplaced"/>
</dbReference>
<name>A0A7M7J8Z4_VARDE</name>
<dbReference type="CDD" id="cd22249">
    <property type="entry name" value="UDM1_RNF168_RNF169-like"/>
    <property type="match status" value="1"/>
</dbReference>
<dbReference type="GeneID" id="111245003"/>
<feature type="compositionally biased region" description="Low complexity" evidence="1">
    <location>
        <begin position="648"/>
        <end position="657"/>
    </location>
</feature>
<dbReference type="PANTHER" id="PTHR21616">
    <property type="entry name" value="CENTROSOME SPINDLE POLE ASSOCIATED PROTEIN"/>
    <property type="match status" value="1"/>
</dbReference>
<dbReference type="EnsemblMetazoa" id="XM_022792683">
    <property type="protein sequence ID" value="XP_022648418"/>
    <property type="gene ID" value="LOC111245003"/>
</dbReference>
<feature type="region of interest" description="Disordered" evidence="1">
    <location>
        <begin position="104"/>
        <end position="165"/>
    </location>
</feature>
<dbReference type="GO" id="GO:0032467">
    <property type="term" value="P:positive regulation of cytokinesis"/>
    <property type="evidence" value="ECO:0007669"/>
    <property type="project" value="InterPro"/>
</dbReference>
<evidence type="ECO:0000259" key="2">
    <source>
        <dbReference type="Pfam" id="PF15236"/>
    </source>
</evidence>
<feature type="compositionally biased region" description="Basic and acidic residues" evidence="1">
    <location>
        <begin position="110"/>
        <end position="120"/>
    </location>
</feature>
<evidence type="ECO:0000256" key="1">
    <source>
        <dbReference type="SAM" id="MobiDB-lite"/>
    </source>
</evidence>
<feature type="region of interest" description="Disordered" evidence="1">
    <location>
        <begin position="880"/>
        <end position="905"/>
    </location>
</feature>
<feature type="region of interest" description="Disordered" evidence="1">
    <location>
        <begin position="1"/>
        <end position="22"/>
    </location>
</feature>
<dbReference type="InParanoid" id="A0A7M7J8Z4"/>
<dbReference type="GO" id="GO:0000922">
    <property type="term" value="C:spindle pole"/>
    <property type="evidence" value="ECO:0007669"/>
    <property type="project" value="InterPro"/>
</dbReference>
<feature type="compositionally biased region" description="Polar residues" evidence="1">
    <location>
        <begin position="744"/>
        <end position="757"/>
    </location>
</feature>
<reference evidence="3" key="1">
    <citation type="submission" date="2021-01" db="UniProtKB">
        <authorList>
            <consortium name="EnsemblMetazoa"/>
        </authorList>
    </citation>
    <scope>IDENTIFICATION</scope>
</reference>
<dbReference type="KEGG" id="vde:111245003"/>
<dbReference type="RefSeq" id="XP_022648418.1">
    <property type="nucleotide sequence ID" value="XM_022792683.1"/>
</dbReference>
<dbReference type="InterPro" id="IPR026708">
    <property type="entry name" value="CSPP1"/>
</dbReference>
<evidence type="ECO:0000313" key="3">
    <source>
        <dbReference type="EnsemblMetazoa" id="XP_022648418"/>
    </source>
</evidence>
<protein>
    <recommendedName>
        <fullName evidence="2">CCDC66 domain-containing protein</fullName>
    </recommendedName>
</protein>
<dbReference type="InterPro" id="IPR040467">
    <property type="entry name" value="CCDC66_dom"/>
</dbReference>
<feature type="compositionally biased region" description="Polar residues" evidence="1">
    <location>
        <begin position="626"/>
        <end position="647"/>
    </location>
</feature>
<sequence>MRRSEGFSREKDGQTCGSRPRNVECPVSWGFKPYLSVPLENEAVPVAQMAVDTGEESIEHWASGPSAQSLSLVSGLSKSDLQHFLGTSLNGNLSLSQGQLIPQAHSRNTAHSEPRRHQEDCNQNDQPQDLSINRTQSQPELRLRPEEAQGSGHAPSVISRPLSKMEQKQMQWERERLELQAMQSWGPPSMVDSARNAGRRLQPVAAVSPQRASFSSPYDNSSYNRKATNILNMEYANHVQLTDRQNSEAGGNRFSVANEAKKRLGSFASDVADPEVLRIERVQKAAEYRKAIEQQVEEKRRRKIAEELRSKREDEAAERKLQEERERLRKQYEEEQRKIRLKEEAEERTRQILLEKVKEAEAAAEQARRMRLRRNHDTGVVGQNLDEVESSHHGRVEPQDELIAASVQNILKLPSAPSMAQANSNSSPSQTAPEPVLRQQSDFLAASSNLPSATKPNGINAMARSTGDGHAMEFPTQQPQLLQALMPLNNSETEKGFPLVQSMPGYVPQHSSMAPVTTQAPLVIQAAPFSSAPTPMRATYSTSFVDQAGEIYNGTLLHHQMPLVHKCQTYIESMASPPRTSYSSCSCSCQLPRLAPYLKSFSTQTPPGYVEDRVLTPTKFRLRQRSQSLKSLRNSAVQTEWTISRNMSPPSSAPSSPITGRPSRRRKGHTSTGGLDRGDKSGTQSRPPWNVHTPQHAYIKNTDRDPNMHTRKKLQELRKQHWEREMNQQSAWQQSTRRKITAQEKGNNTAALTSRRLTPTKKRERASSLHGTDRYSSDSDFSIIANNETATGSDFPDQLGYNTDRAIGKGLRDDGVDSSEVSATASATPGPAPTQPDQATCPKRSSPPAPAPRKTWKSQSMFIPQGRAESPPVPAVLSKLRQQRRSSDDLNSTRDESIARGFGCAEGNENDFIEDTSTLSISHASHQSRASNGLTHCIGLSTSHGSLTGYRNQVEEQTKASCGTPLDTTFESAIGGQAACMNDQKRILSQLSALRQNFSDIANETARAGELDINPTNDTQGQNVTR</sequence>